<evidence type="ECO:0000256" key="5">
    <source>
        <dbReference type="SAM" id="MobiDB-lite"/>
    </source>
</evidence>
<dbReference type="EMBL" id="JBHSFP010000008">
    <property type="protein sequence ID" value="MFC4532013.1"/>
    <property type="molecule type" value="Genomic_DNA"/>
</dbReference>
<evidence type="ECO:0000256" key="1">
    <source>
        <dbReference type="ARBA" id="ARBA00022679"/>
    </source>
</evidence>
<evidence type="ECO:0000313" key="8">
    <source>
        <dbReference type="Proteomes" id="UP001596004"/>
    </source>
</evidence>
<keyword evidence="4" id="KW-0067">ATP-binding</keyword>
<dbReference type="InterPro" id="IPR008271">
    <property type="entry name" value="Ser/Thr_kinase_AS"/>
</dbReference>
<evidence type="ECO:0000256" key="4">
    <source>
        <dbReference type="ARBA" id="ARBA00022840"/>
    </source>
</evidence>
<reference evidence="8" key="1">
    <citation type="journal article" date="2019" name="Int. J. Syst. Evol. Microbiol.">
        <title>The Global Catalogue of Microorganisms (GCM) 10K type strain sequencing project: providing services to taxonomists for standard genome sequencing and annotation.</title>
        <authorList>
            <consortium name="The Broad Institute Genomics Platform"/>
            <consortium name="The Broad Institute Genome Sequencing Center for Infectious Disease"/>
            <person name="Wu L."/>
            <person name="Ma J."/>
        </authorList>
    </citation>
    <scope>NUCLEOTIDE SEQUENCE [LARGE SCALE GENOMIC DNA]</scope>
    <source>
        <strain evidence="8">CGMCC 4.7132</strain>
    </source>
</reference>
<gene>
    <name evidence="7" type="ORF">ACFO60_14665</name>
</gene>
<sequence length="677" mass="71473">MNSTTPLRPGDPSQIGDYELTARLGEGGQGSVFLAAAPSGERVAVKVLRQGLAGPEAGGVSAPGRFLRETEILRRVAPFCTAQVVESGTLDGRPYIVSEYIEGPTLQQVVDAEGPLRDTRLRRLAVGTMTALAAIHRAGVVHRDFKPSNVLLGRDGPRVIDFGIARALDAAATGSGVVGTPPYMAPEQLETATVEPPADLFAWGSTMVFAATGRPPFGMDSLPAVVNRILHREPDLGGLQGDLRELIADCLAKDPSRRPAAREALMRLLGARERPAGTDLLSAGSAVAAGGAAGPRAAPLNVPAAGEITTVPRGDGGRSPSRAWLAGGAVALALASAAMVYGLSTRGGTATAPPRTSAGPPKPVAEVTAAPASKTDDVRLPGLKTTLHENPADPVRLTTVIYTTGKESKGYLRDPASGRFESAGPFQEPLISPDGKWAAVLPWLKDSIPQPYDFIRLIERASERQFIVRLTDKRLQNFNPHWSSDSRRLLLTSFQATTEGRRPVGFAVVDVAGAKASLVTADAQGATGAPFMWAPGETTVAQYYGSGPRAGLRVFDLRGKTVRTIPGVGEAYGTEGAISPAGKSFLTTCPDAYAAMCVWDFATGRRRASFSVPKSYSTIGWFNDAHVMYRDQTKSPQQIVVVDLKGKVARVLADVPSNEVDGAPGRSTHRFTRTPRL</sequence>
<protein>
    <submittedName>
        <fullName evidence="7">Protein kinase</fullName>
    </submittedName>
</protein>
<evidence type="ECO:0000313" key="7">
    <source>
        <dbReference type="EMBL" id="MFC4532013.1"/>
    </source>
</evidence>
<evidence type="ECO:0000259" key="6">
    <source>
        <dbReference type="PROSITE" id="PS50011"/>
    </source>
</evidence>
<dbReference type="Pfam" id="PF00069">
    <property type="entry name" value="Pkinase"/>
    <property type="match status" value="1"/>
</dbReference>
<dbReference type="CDD" id="cd14014">
    <property type="entry name" value="STKc_PknB_like"/>
    <property type="match status" value="1"/>
</dbReference>
<dbReference type="RefSeq" id="WP_380840731.1">
    <property type="nucleotide sequence ID" value="NZ_JBHSFP010000008.1"/>
</dbReference>
<dbReference type="Gene3D" id="3.30.200.20">
    <property type="entry name" value="Phosphorylase Kinase, domain 1"/>
    <property type="match status" value="1"/>
</dbReference>
<dbReference type="Gene3D" id="2.120.10.30">
    <property type="entry name" value="TolB, C-terminal domain"/>
    <property type="match status" value="1"/>
</dbReference>
<feature type="domain" description="Protein kinase" evidence="6">
    <location>
        <begin position="18"/>
        <end position="269"/>
    </location>
</feature>
<feature type="compositionally biased region" description="Basic residues" evidence="5">
    <location>
        <begin position="667"/>
        <end position="677"/>
    </location>
</feature>
<proteinExistence type="predicted"/>
<dbReference type="Gene3D" id="1.10.510.10">
    <property type="entry name" value="Transferase(Phosphotransferase) domain 1"/>
    <property type="match status" value="1"/>
</dbReference>
<dbReference type="SUPFAM" id="SSF82171">
    <property type="entry name" value="DPP6 N-terminal domain-like"/>
    <property type="match status" value="1"/>
</dbReference>
<dbReference type="InterPro" id="IPR011009">
    <property type="entry name" value="Kinase-like_dom_sf"/>
</dbReference>
<comment type="caution">
    <text evidence="7">The sequence shown here is derived from an EMBL/GenBank/DDBJ whole genome shotgun (WGS) entry which is preliminary data.</text>
</comment>
<keyword evidence="1" id="KW-0808">Transferase</keyword>
<dbReference type="GO" id="GO:0016301">
    <property type="term" value="F:kinase activity"/>
    <property type="evidence" value="ECO:0007669"/>
    <property type="project" value="UniProtKB-KW"/>
</dbReference>
<organism evidence="7 8">
    <name type="scientific">Sphaerisporangium dianthi</name>
    <dbReference type="NCBI Taxonomy" id="1436120"/>
    <lineage>
        <taxon>Bacteria</taxon>
        <taxon>Bacillati</taxon>
        <taxon>Actinomycetota</taxon>
        <taxon>Actinomycetes</taxon>
        <taxon>Streptosporangiales</taxon>
        <taxon>Streptosporangiaceae</taxon>
        <taxon>Sphaerisporangium</taxon>
    </lineage>
</organism>
<evidence type="ECO:0000256" key="3">
    <source>
        <dbReference type="ARBA" id="ARBA00022777"/>
    </source>
</evidence>
<dbReference type="InterPro" id="IPR011042">
    <property type="entry name" value="6-blade_b-propeller_TolB-like"/>
</dbReference>
<dbReference type="PROSITE" id="PS00108">
    <property type="entry name" value="PROTEIN_KINASE_ST"/>
    <property type="match status" value="1"/>
</dbReference>
<dbReference type="PROSITE" id="PS50011">
    <property type="entry name" value="PROTEIN_KINASE_DOM"/>
    <property type="match status" value="1"/>
</dbReference>
<evidence type="ECO:0000256" key="2">
    <source>
        <dbReference type="ARBA" id="ARBA00022741"/>
    </source>
</evidence>
<dbReference type="Proteomes" id="UP001596004">
    <property type="component" value="Unassembled WGS sequence"/>
</dbReference>
<feature type="region of interest" description="Disordered" evidence="5">
    <location>
        <begin position="346"/>
        <end position="366"/>
    </location>
</feature>
<dbReference type="PANTHER" id="PTHR43289">
    <property type="entry name" value="MITOGEN-ACTIVATED PROTEIN KINASE KINASE KINASE 20-RELATED"/>
    <property type="match status" value="1"/>
</dbReference>
<keyword evidence="3 7" id="KW-0418">Kinase</keyword>
<dbReference type="SUPFAM" id="SSF56112">
    <property type="entry name" value="Protein kinase-like (PK-like)"/>
    <property type="match status" value="1"/>
</dbReference>
<accession>A0ABV9CI87</accession>
<feature type="region of interest" description="Disordered" evidence="5">
    <location>
        <begin position="658"/>
        <end position="677"/>
    </location>
</feature>
<keyword evidence="2" id="KW-0547">Nucleotide-binding</keyword>
<keyword evidence="8" id="KW-1185">Reference proteome</keyword>
<dbReference type="InterPro" id="IPR000719">
    <property type="entry name" value="Prot_kinase_dom"/>
</dbReference>
<name>A0ABV9CI87_9ACTN</name>
<dbReference type="PANTHER" id="PTHR43289:SF34">
    <property type="entry name" value="SERINE_THREONINE-PROTEIN KINASE YBDM-RELATED"/>
    <property type="match status" value="1"/>
</dbReference>